<dbReference type="Proteomes" id="UP001302978">
    <property type="component" value="Chromosome"/>
</dbReference>
<name>A0AA96V024_9EURY</name>
<gene>
    <name evidence="2" type="ORF">MmiHf6_01150</name>
</gene>
<dbReference type="GeneID" id="85194545"/>
<evidence type="ECO:0000313" key="2">
    <source>
        <dbReference type="EMBL" id="WNY22830.1"/>
    </source>
</evidence>
<keyword evidence="1" id="KW-0812">Transmembrane</keyword>
<dbReference type="KEGG" id="mehf:MmiHf6_01150"/>
<sequence length="64" mass="6888">MIGIKEIAYVTAASVALSIVIFAWYAFGAPLTQLDLTSDVNQMILVGIGVVICFVAYAFSKPEF</sequence>
<dbReference type="EMBL" id="CP131059">
    <property type="protein sequence ID" value="WNY22830.1"/>
    <property type="molecule type" value="Genomic_DNA"/>
</dbReference>
<evidence type="ECO:0000256" key="1">
    <source>
        <dbReference type="SAM" id="Phobius"/>
    </source>
</evidence>
<proteinExistence type="predicted"/>
<keyword evidence="1" id="KW-0472">Membrane</keyword>
<accession>A0AA96V024</accession>
<reference evidence="2 3" key="1">
    <citation type="submission" date="2023-07" db="EMBL/GenBank/DDBJ databases">
        <title>Closed genoem sequence of Methanomicrococcus sp. Hf6.</title>
        <authorList>
            <person name="Poehlein A."/>
            <person name="Protasov E."/>
            <person name="Platt K."/>
            <person name="Reeh H."/>
            <person name="Daniel R."/>
            <person name="Brune A."/>
        </authorList>
    </citation>
    <scope>NUCLEOTIDE SEQUENCE [LARGE SCALE GENOMIC DNA]</scope>
    <source>
        <strain evidence="2 3">Hf6</strain>
    </source>
</reference>
<keyword evidence="1" id="KW-1133">Transmembrane helix</keyword>
<dbReference type="AlphaFoldDB" id="A0AA96V024"/>
<keyword evidence="3" id="KW-1185">Reference proteome</keyword>
<feature type="transmembrane region" description="Helical" evidence="1">
    <location>
        <begin position="40"/>
        <end position="59"/>
    </location>
</feature>
<evidence type="ECO:0000313" key="3">
    <source>
        <dbReference type="Proteomes" id="UP001302978"/>
    </source>
</evidence>
<organism evidence="2 3">
    <name type="scientific">Methanimicrococcus hongohii</name>
    <dbReference type="NCBI Taxonomy" id="3028295"/>
    <lineage>
        <taxon>Archaea</taxon>
        <taxon>Methanobacteriati</taxon>
        <taxon>Methanobacteriota</taxon>
        <taxon>Stenosarchaea group</taxon>
        <taxon>Methanomicrobia</taxon>
        <taxon>Methanosarcinales</taxon>
        <taxon>Methanosarcinaceae</taxon>
        <taxon>Methanimicrococcus</taxon>
    </lineage>
</organism>
<protein>
    <submittedName>
        <fullName evidence="2">Uncharacterized protein</fullName>
    </submittedName>
</protein>
<dbReference type="RefSeq" id="WP_316557796.1">
    <property type="nucleotide sequence ID" value="NZ_CP131059.1"/>
</dbReference>
<feature type="transmembrane region" description="Helical" evidence="1">
    <location>
        <begin position="7"/>
        <end position="28"/>
    </location>
</feature>